<protein>
    <recommendedName>
        <fullName evidence="4">Carboxypeptidase regulatory-like domain-containing protein</fullName>
    </recommendedName>
</protein>
<sequence length="141" mass="15723" precursor="true">MIRSQFTAIVFATLILLAGGCDVDWPQETSTCGVVGHVTLDGQAISNVKVVFVPQQFGPESDRKKIASGVTNDRGEFVLKVDARKPKQIKHGRYRVVLSKLADGKEILHERYNSKSVLMVEVDSQEAIQRPNLELQNSEWD</sequence>
<keyword evidence="3" id="KW-1185">Reference proteome</keyword>
<dbReference type="PROSITE" id="PS51257">
    <property type="entry name" value="PROKAR_LIPOPROTEIN"/>
    <property type="match status" value="1"/>
</dbReference>
<evidence type="ECO:0000313" key="3">
    <source>
        <dbReference type="Proteomes" id="UP000322214"/>
    </source>
</evidence>
<dbReference type="EMBL" id="CP042912">
    <property type="protein sequence ID" value="QEG21126.1"/>
    <property type="molecule type" value="Genomic_DNA"/>
</dbReference>
<name>A0A5B9P916_9BACT</name>
<dbReference type="AlphaFoldDB" id="A0A5B9P916"/>
<dbReference type="RefSeq" id="WP_075081854.1">
    <property type="nucleotide sequence ID" value="NZ_CP042912.1"/>
</dbReference>
<accession>A0A5B9P916</accession>
<feature type="chain" id="PRO_5023131219" description="Carboxypeptidase regulatory-like domain-containing protein" evidence="1">
    <location>
        <begin position="19"/>
        <end position="141"/>
    </location>
</feature>
<dbReference type="Proteomes" id="UP000322214">
    <property type="component" value="Chromosome"/>
</dbReference>
<feature type="signal peptide" evidence="1">
    <location>
        <begin position="1"/>
        <end position="18"/>
    </location>
</feature>
<proteinExistence type="predicted"/>
<keyword evidence="1" id="KW-0732">Signal</keyword>
<reference evidence="2 3" key="1">
    <citation type="submission" date="2019-08" db="EMBL/GenBank/DDBJ databases">
        <title>Deep-cultivation of Planctomycetes and their phenomic and genomic characterization uncovers novel biology.</title>
        <authorList>
            <person name="Wiegand S."/>
            <person name="Jogler M."/>
            <person name="Boedeker C."/>
            <person name="Pinto D."/>
            <person name="Vollmers J."/>
            <person name="Rivas-Marin E."/>
            <person name="Kohn T."/>
            <person name="Peeters S.H."/>
            <person name="Heuer A."/>
            <person name="Rast P."/>
            <person name="Oberbeckmann S."/>
            <person name="Bunk B."/>
            <person name="Jeske O."/>
            <person name="Meyerdierks A."/>
            <person name="Storesund J.E."/>
            <person name="Kallscheuer N."/>
            <person name="Luecker S."/>
            <person name="Lage O.M."/>
            <person name="Pohl T."/>
            <person name="Merkel B.J."/>
            <person name="Hornburger P."/>
            <person name="Mueller R.-W."/>
            <person name="Bruemmer F."/>
            <person name="Labrenz M."/>
            <person name="Spormann A.M."/>
            <person name="Op den Camp H."/>
            <person name="Overmann J."/>
            <person name="Amann R."/>
            <person name="Jetten M.S.M."/>
            <person name="Mascher T."/>
            <person name="Medema M.H."/>
            <person name="Devos D.P."/>
            <person name="Kaster A.-K."/>
            <person name="Ovreas L."/>
            <person name="Rohde M."/>
            <person name="Galperin M.Y."/>
            <person name="Jogler C."/>
        </authorList>
    </citation>
    <scope>NUCLEOTIDE SEQUENCE [LARGE SCALE GENOMIC DNA]</scope>
    <source>
        <strain evidence="2 3">FC18</strain>
    </source>
</reference>
<gene>
    <name evidence="2" type="ORF">MFFC18_09800</name>
</gene>
<organism evidence="2 3">
    <name type="scientific">Mariniblastus fucicola</name>
    <dbReference type="NCBI Taxonomy" id="980251"/>
    <lineage>
        <taxon>Bacteria</taxon>
        <taxon>Pseudomonadati</taxon>
        <taxon>Planctomycetota</taxon>
        <taxon>Planctomycetia</taxon>
        <taxon>Pirellulales</taxon>
        <taxon>Pirellulaceae</taxon>
        <taxon>Mariniblastus</taxon>
    </lineage>
</organism>
<evidence type="ECO:0008006" key="4">
    <source>
        <dbReference type="Google" id="ProtNLM"/>
    </source>
</evidence>
<evidence type="ECO:0000313" key="2">
    <source>
        <dbReference type="EMBL" id="QEG21126.1"/>
    </source>
</evidence>
<evidence type="ECO:0000256" key="1">
    <source>
        <dbReference type="SAM" id="SignalP"/>
    </source>
</evidence>
<dbReference type="KEGG" id="mff:MFFC18_09800"/>